<gene>
    <name evidence="4" type="ORF">PEVE_00016328</name>
</gene>
<dbReference type="InterPro" id="IPR050541">
    <property type="entry name" value="LRR_TM_domain-containing"/>
</dbReference>
<sequence length="157" mass="17186">VRTVPSHYVWCTAEGTPPINISLLQSFTNLALRVGLVYGKIQKTGNFTCRARNEAGTDSRDFSVVIACGAPCRSDGTAVLGQIENTYDCSRTESTVSVLKCVPTTTTTLNLGFNKITNLSTEAFSRLTSLQKLVLRDNLIVELPEALFSQLRNLQQL</sequence>
<proteinExistence type="predicted"/>
<evidence type="ECO:0000313" key="4">
    <source>
        <dbReference type="EMBL" id="CAH3185736.1"/>
    </source>
</evidence>
<feature type="non-terminal residue" evidence="4">
    <location>
        <position position="1"/>
    </location>
</feature>
<name>A0ABN8S4S5_9CNID</name>
<comment type="caution">
    <text evidence="4">The sequence shown here is derived from an EMBL/GenBank/DDBJ whole genome shotgun (WGS) entry which is preliminary data.</text>
</comment>
<dbReference type="EMBL" id="CALNXI010002281">
    <property type="protein sequence ID" value="CAH3185736.1"/>
    <property type="molecule type" value="Genomic_DNA"/>
</dbReference>
<dbReference type="Proteomes" id="UP001159427">
    <property type="component" value="Unassembled WGS sequence"/>
</dbReference>
<dbReference type="InterPro" id="IPR003591">
    <property type="entry name" value="Leu-rich_rpt_typical-subtyp"/>
</dbReference>
<dbReference type="InterPro" id="IPR001611">
    <property type="entry name" value="Leu-rich_rpt"/>
</dbReference>
<evidence type="ECO:0008006" key="6">
    <source>
        <dbReference type="Google" id="ProtNLM"/>
    </source>
</evidence>
<accession>A0ABN8S4S5</accession>
<dbReference type="SUPFAM" id="SSF52058">
    <property type="entry name" value="L domain-like"/>
    <property type="match status" value="1"/>
</dbReference>
<dbReference type="Pfam" id="PF13855">
    <property type="entry name" value="LRR_8"/>
    <property type="match status" value="1"/>
</dbReference>
<reference evidence="4 5" key="1">
    <citation type="submission" date="2022-05" db="EMBL/GenBank/DDBJ databases">
        <authorList>
            <consortium name="Genoscope - CEA"/>
            <person name="William W."/>
        </authorList>
    </citation>
    <scope>NUCLEOTIDE SEQUENCE [LARGE SCALE GENOMIC DNA]</scope>
</reference>
<dbReference type="InterPro" id="IPR032675">
    <property type="entry name" value="LRR_dom_sf"/>
</dbReference>
<protein>
    <recommendedName>
        <fullName evidence="6">Ig-like domain-containing protein</fullName>
    </recommendedName>
</protein>
<evidence type="ECO:0000256" key="3">
    <source>
        <dbReference type="ARBA" id="ARBA00022737"/>
    </source>
</evidence>
<dbReference type="PANTHER" id="PTHR24369">
    <property type="entry name" value="ANTIGEN BSP, PUTATIVE-RELATED"/>
    <property type="match status" value="1"/>
</dbReference>
<evidence type="ECO:0000313" key="5">
    <source>
        <dbReference type="Proteomes" id="UP001159427"/>
    </source>
</evidence>
<dbReference type="SMART" id="SM00369">
    <property type="entry name" value="LRR_TYP"/>
    <property type="match status" value="2"/>
</dbReference>
<keyword evidence="1" id="KW-0433">Leucine-rich repeat</keyword>
<evidence type="ECO:0000256" key="2">
    <source>
        <dbReference type="ARBA" id="ARBA00022729"/>
    </source>
</evidence>
<dbReference type="Gene3D" id="3.80.10.10">
    <property type="entry name" value="Ribonuclease Inhibitor"/>
    <property type="match status" value="1"/>
</dbReference>
<evidence type="ECO:0000256" key="1">
    <source>
        <dbReference type="ARBA" id="ARBA00022614"/>
    </source>
</evidence>
<keyword evidence="2" id="KW-0732">Signal</keyword>
<keyword evidence="3" id="KW-0677">Repeat</keyword>
<keyword evidence="5" id="KW-1185">Reference proteome</keyword>
<organism evidence="4 5">
    <name type="scientific">Porites evermanni</name>
    <dbReference type="NCBI Taxonomy" id="104178"/>
    <lineage>
        <taxon>Eukaryota</taxon>
        <taxon>Metazoa</taxon>
        <taxon>Cnidaria</taxon>
        <taxon>Anthozoa</taxon>
        <taxon>Hexacorallia</taxon>
        <taxon>Scleractinia</taxon>
        <taxon>Fungiina</taxon>
        <taxon>Poritidae</taxon>
        <taxon>Porites</taxon>
    </lineage>
</organism>
<dbReference type="PANTHER" id="PTHR24369:SF210">
    <property type="entry name" value="CHAOPTIN-RELATED"/>
    <property type="match status" value="1"/>
</dbReference>